<reference evidence="22" key="1">
    <citation type="journal article" date="2021" name="Genome Biol. Evol.">
        <title>A High-Quality Reference Genome for a Parasitic Bivalve with Doubly Uniparental Inheritance (Bivalvia: Unionida).</title>
        <authorList>
            <person name="Smith C.H."/>
        </authorList>
    </citation>
    <scope>NUCLEOTIDE SEQUENCE</scope>
    <source>
        <strain evidence="22">CHS0354</strain>
    </source>
</reference>
<evidence type="ECO:0000256" key="8">
    <source>
        <dbReference type="ARBA" id="ARBA00022825"/>
    </source>
</evidence>
<feature type="disulfide bond" evidence="18">
    <location>
        <begin position="2244"/>
        <end position="2254"/>
    </location>
</feature>
<keyword evidence="9" id="KW-0862">Zinc</keyword>
<dbReference type="EMBL" id="JAEAOA010001785">
    <property type="protein sequence ID" value="KAK3579068.1"/>
    <property type="molecule type" value="Genomic_DNA"/>
</dbReference>
<feature type="signal peptide" evidence="19">
    <location>
        <begin position="1"/>
        <end position="19"/>
    </location>
</feature>
<dbReference type="Pfam" id="PF23106">
    <property type="entry name" value="EGF_Teneurin"/>
    <property type="match status" value="2"/>
</dbReference>
<dbReference type="InterPro" id="IPR034968">
    <property type="entry name" value="Reelin"/>
</dbReference>
<protein>
    <recommendedName>
        <fullName evidence="15">Reelin</fullName>
    </recommendedName>
</protein>
<dbReference type="GO" id="GO:0046872">
    <property type="term" value="F:metal ion binding"/>
    <property type="evidence" value="ECO:0007669"/>
    <property type="project" value="UniProtKB-KW"/>
</dbReference>
<evidence type="ECO:0000313" key="22">
    <source>
        <dbReference type="EMBL" id="KAK3579068.1"/>
    </source>
</evidence>
<evidence type="ECO:0000256" key="4">
    <source>
        <dbReference type="ARBA" id="ARBA00022530"/>
    </source>
</evidence>
<keyword evidence="6" id="KW-0479">Metal-binding</keyword>
<feature type="domain" description="EGF-like" evidence="20">
    <location>
        <begin position="2240"/>
        <end position="2272"/>
    </location>
</feature>
<keyword evidence="23" id="KW-1185">Reference proteome</keyword>
<keyword evidence="3" id="KW-0964">Secreted</keyword>
<evidence type="ECO:0000256" key="9">
    <source>
        <dbReference type="ARBA" id="ARBA00022833"/>
    </source>
</evidence>
<comment type="caution">
    <text evidence="18">Lacks conserved residue(s) required for the propagation of feature annotation.</text>
</comment>
<sequence length="3569" mass="401336">MRFLAFLLLVAPILHQADFQGYLPQVTPFFFLCNYHGNVQELGINNGEVRISVAIEGNPDNYVPGNFYKITVTSSLNFDAFLLTGLYTISDAAAKQARLIGVQANQPVGINLMCSIVHSHISMKPVHNFSFIWIAPPSGTGCVSFLATATLGQQLLFKDITVLQMCEFGAPTQAPLRPALAEANSDYVIFRDDFESTNSFAPGLWSVHDGATVSDQCGTVMFGKSALFCEKSGVRSLETQPLNTTSAHALSFALSAGTCSSDKIGDQEIVVSVALNGCTVWHELERIRAPTKNFPEINLVYLPPEARDDGVCFAWKQAPTVAPSVVYIESQSPLSITTKKSTQRDTTQRYTTQRYTTQRYTTPKYTTRKPSTLQIFTDHADPSLLPTTTFDSDYQVYDNIINDEKEKLQGDEPLKASQFGGAKSGTKKGTKFAKVINKGDTKTKVGGNVVESGGNEKEEPIGTYQNCWAIDNVLIVNLAHTPSKLEDNFDPMDPSEWTFFPGAHIRQKCHSENNAMVFDDEPWLNSAVTRPVNLTVKDYQMDIIMEQKFESKSQTDWVVEKGHVDVTCGIIHSGNSMVFDGPGKSRRLCTPYMDTRKAGNVRFHFGFGSGKCHATNSEKTEVLVFVEDANDHTLYIIEKLQQSAYKEPRMVSLPLQPPDRHLRARICWLQKYNGGAGQDVWAIDNVQVLPHLPSSRAPTKSQDKTIQFSINMKCGNNPEDNEVSVEYSNNLGGSWYKLHGSCLPGQCEGEHFPTSSELQSKDYSRWQRVTLPIPYAAQTPYVWFRIKQASLNKPTWALDNVYIGDCPEGCNNHGKCEDGHCICDFGHQGPTCKESVVPNPTILMENFEGQTLMTSSAIQEVQGAELSYDCDVLSMGKALVFNQDGQRMILTAEINTTNNMYLQYNIRVGSNSPVSRCPAPDQSSEVVVLDYTCNGGMTWKLLKVFSISDYKQAKSESVMLPKDAQDTNCQFRWWQPSHSGQGHDVWALDDLSLNNHLFNTLNLEMGKMVELGEKLAVTHGKLTDSYCRKMKSLSFLGEPKEGDERSFVTESMLIGPSYIMQFDLVMGCGLPYSSGKNNKLYLEYSKDHGIHWNLVEEPCLPPMACNIIQPGTVYEASQYPQWTRITILLPSTTWGPGTRFRMRQSQWGPTDTWAVARLYIGQQCPNMCFGHGECVEGRCVCDDGFYGDSCQAGQPLDNSIQADFGIRYEPETDFLHVRGGKVVSSNEGCGTILSGESLYFFENGVRELQTKDLDTTSADVIQFYIKIGGQDKECNGGDKRSEGILLQYSTDGGITWHLLEEIVHDQYQQPKFVKVDLPPEAHSRNTRFRWWQPSHSGKGHDQWSVDEIQIGRYENLRSLEDNFDNSADPQDSGLWSITSDGVIGKYCQSGNPTLILANQEADKIVMTKDLRLQPGDIIQFKINVGCNNQFRWDHPVMFQYIQPGSDGWKLVHEPCYQEMDCRGKNSEGTIYYSGPYGHWELVVIPVPEEIISQSVMFRWWQPGGYPYSFALDDVYIGPPCKDNCNRHGVCRQEFCACDHDFTGPSCQSDDPTPYGMVDRFEQHHRPSDFWQRILGGDLGIGCGPVDSGNGLYFDGEGTREAVTVPLNTTHLRMLQFVVKIGSKNNQKGCSHPESRNEGIIVDFSTDNEVTWEVLKMVEPHLYNGTTEIVSTELPPKAKTMNTIFRWWQPLGYGGMPRAEWGLDSVIIGVNDTNLDGFQDDFSGFMPDMFTWFQTESAVPRITCSSKGNALEFSRNGGPRYAETWDYHVTPSTFLQFDIAMGCDSLYGTLYSVMLEYSVDMGKTWHPVVSECKPPNFECSGYHLSSMYMSDQYRNWTRISVYLPPGAVSPSTRFRWHQQGSSPSGNVWALDNVYLGDGCPWLCSGHGYCKNGQCLCDEGFGGEYCVPDKPLPMMLQDDFNREKPQNDNWGEIYGGDITDKCGHLVSGNALTFHEDHLRMAVTRDIDTSMLNTIEFYFLYGCNGGDLNWPRKESVLLQYSKNGGITWNLLKELHYRNESGPRFFSLELPVKAKYNATRFRFWQPANSGKMLSTWAIDNLFIGRMPMNPSMMEDEFETDKLSDSWLFVNDGERGNFCESNTREDTVFSGDSALVFHQGLKNGEHSVITRDLDVGPMSVLQFDINVGCASEPTAKYPVRLEYSADGGKTWALVVPNCATVSTALCHDTKLHSSIYYGGTSKFWRRIIIPLDHIYMCGSLRFRWYQGFIPSDDFGPEWAIDNVFIGMACMEHCLGQGSCRSTMMCECDPGHHGDTCIPNLPNSNYLKEDFTLVDEIIPQSSRDELPILDTFSHAAHDLDEKQWEIWSGGVISGKCGTLVSGTSLYFGQSGERMLVTKELDLSKGSTVQFWLRLGCQKTPPDPANPPVFLQYTKNGGVAWNTIEQFDFNSKSNKPFYAVLHLPEAARSNATQLRWWQPSTNGNFVENWALDQIYIGGDVDGTVMLSDEPQSPLDPNWLLWPGGTVEPVCGSIENAIHFNDDEQNRYAVSADVVVEEGTFLQFDIALGCEKSKSCYGVHLEYSLDMGTTWKPVYTECLPSDVACTSFHSSSVLMSDVFTGWNRVTVPLPYYTRSKATRFRWQQQGGFNPKDTWAVANLYIGKNCHGMCRGHGRCTFGGCLCDSNWQGEDCSVPISPLPKHLYDTFNDGVNRTQWSKVMGAKVTKVCKVMPSGQALHFTEDCTRMLVSTDLDLREAVFVQFYFLYGCNSSPVNNDQNVVVDFSSDGGITWHPISQMYYQNYRSPKFVTINLPQEVKKNGVRLRWWQPTHGKNQLHDWAVDNINIGGNYINPDNFTSIPEPGFDPTRWYSADNLVVGDYCNSSLVAKGDTHDGEASTLTTRDLNIKEGYMLQFSYNIGCMHSWNATIAPLYLQYSTDYGMTWSYVVRQCLSNDPRCKDGATMASVFYGDPMGRWQRVTIPLEKMVISSATRFRWQQLPYEVSEKKDFSNNKEADNSKSVKGEVISDWAVKDIYIGPRCEDMCQGHGVCHFPNCVCDEGYSGQPCRAWIINNPRELKDTFDEPGIDKSNWQLVQAGEIQTPCTPLVEGTAMVMNGPGIRQIVTTDMDLRDAKFIQYHASLGGSGKQPGCFVPTSREQDVILQYSTNGGITWHSLHTLDHTRYHESPRHDYILLPQDARTASTRIRWWQPLSDTNQPQWALDNVYIGGHEINPSQYQIGFNETQMMSDQPWEFHPFGQIQTQYCHKDDTVMYWEEGKGPRQFITKQMIVQTGYIIQFKIAVGCRQHYNVCVTVAPIRLEFNNVPNSERWELVQPLCLPDHNMRMDCRPNMYHHSSIYTPDSHPIWTRVTIELPEKTYSSGTRFRLIQESLDKPAPAWALDDVYVGENCPSFCHGRGDCRNGVCVCDKGYGGKDCMPLKQELVRILETFEGGIFPSHWSWVSGGGIGFGCGALLPFAHGKTLYFNGCGLREARTVPMDLSRASKVMFVIQIGCHAQTPDCNVVVGDGSQYRGILLQYSTNNGADWHLIARHDPADYLSPKRLAYDLPAGARSKGTQLRWWQPVHDGEGTDQWALDNVEIILGRNGGINMHRYRKREAIAAR</sequence>
<dbReference type="InterPro" id="IPR000742">
    <property type="entry name" value="EGF"/>
</dbReference>
<comment type="subcellular location">
    <subcellularLocation>
        <location evidence="1">Secreted</location>
        <location evidence="1">Extracellular space</location>
        <location evidence="1">Extracellular matrix</location>
    </subcellularLocation>
</comment>
<evidence type="ECO:0000256" key="6">
    <source>
        <dbReference type="ARBA" id="ARBA00022723"/>
    </source>
</evidence>
<dbReference type="GO" id="GO:0007417">
    <property type="term" value="P:central nervous system development"/>
    <property type="evidence" value="ECO:0007669"/>
    <property type="project" value="InterPro"/>
</dbReference>
<dbReference type="PANTHER" id="PTHR11841">
    <property type="entry name" value="REELIN"/>
    <property type="match status" value="1"/>
</dbReference>
<dbReference type="PANTHER" id="PTHR11841:SF1">
    <property type="entry name" value="REELIN"/>
    <property type="match status" value="1"/>
</dbReference>
<keyword evidence="5" id="KW-0645">Protease</keyword>
<comment type="subunit">
    <text evidence="16">Oligomer of disulfide-linked homodimers.</text>
</comment>
<reference evidence="22" key="3">
    <citation type="submission" date="2023-05" db="EMBL/GenBank/DDBJ databases">
        <authorList>
            <person name="Smith C.H."/>
        </authorList>
    </citation>
    <scope>NUCLEOTIDE SEQUENCE</scope>
    <source>
        <strain evidence="22">CHS0354</strain>
        <tissue evidence="22">Mantle</tissue>
    </source>
</reference>
<dbReference type="PROSITE" id="PS51019">
    <property type="entry name" value="REELIN"/>
    <property type="match status" value="1"/>
</dbReference>
<dbReference type="InterPro" id="IPR036278">
    <property type="entry name" value="Sialidase_sf"/>
</dbReference>
<evidence type="ECO:0000256" key="13">
    <source>
        <dbReference type="ARBA" id="ARBA00023180"/>
    </source>
</evidence>
<evidence type="ECO:0000256" key="10">
    <source>
        <dbReference type="ARBA" id="ARBA00022837"/>
    </source>
</evidence>
<dbReference type="GO" id="GO:0001764">
    <property type="term" value="P:neuron migration"/>
    <property type="evidence" value="ECO:0007669"/>
    <property type="project" value="InterPro"/>
</dbReference>
<feature type="domain" description="Reelin" evidence="21">
    <location>
        <begin position="18"/>
        <end position="178"/>
    </location>
</feature>
<dbReference type="GO" id="GO:0070325">
    <property type="term" value="F:lipoprotein particle receptor binding"/>
    <property type="evidence" value="ECO:0007669"/>
    <property type="project" value="InterPro"/>
</dbReference>
<gene>
    <name evidence="22" type="ORF">CHS0354_029928</name>
</gene>
<evidence type="ECO:0000313" key="23">
    <source>
        <dbReference type="Proteomes" id="UP001195483"/>
    </source>
</evidence>
<evidence type="ECO:0000256" key="11">
    <source>
        <dbReference type="ARBA" id="ARBA00022889"/>
    </source>
</evidence>
<dbReference type="Pfam" id="PF21471">
    <property type="entry name" value="Reelin_subrepeat-B"/>
    <property type="match status" value="18"/>
</dbReference>
<dbReference type="SMART" id="SM00181">
    <property type="entry name" value="EGF"/>
    <property type="match status" value="8"/>
</dbReference>
<keyword evidence="12 18" id="KW-1015">Disulfide bond</keyword>
<dbReference type="PROSITE" id="PS00022">
    <property type="entry name" value="EGF_1"/>
    <property type="match status" value="6"/>
</dbReference>
<keyword evidence="11" id="KW-0130">Cell adhesion</keyword>
<dbReference type="Gene3D" id="2.60.120.260">
    <property type="entry name" value="Galactose-binding domain-like"/>
    <property type="match status" value="19"/>
</dbReference>
<dbReference type="Gene3D" id="2.60.40.4060">
    <property type="entry name" value="Reeler domain"/>
    <property type="match status" value="1"/>
</dbReference>
<name>A0AAE0RSU1_9BIVA</name>
<proteinExistence type="inferred from homology"/>
<keyword evidence="10" id="KW-0106">Calcium</keyword>
<dbReference type="PROSITE" id="PS01186">
    <property type="entry name" value="EGF_2"/>
    <property type="match status" value="4"/>
</dbReference>
<reference evidence="22" key="2">
    <citation type="journal article" date="2021" name="Genome Biol. Evol.">
        <title>Developing a high-quality reference genome for a parasitic bivalve with doubly uniparental inheritance (Bivalvia: Unionida).</title>
        <authorList>
            <person name="Smith C.H."/>
        </authorList>
    </citation>
    <scope>NUCLEOTIDE SEQUENCE</scope>
    <source>
        <strain evidence="22">CHS0354</strain>
        <tissue evidence="22">Mantle</tissue>
    </source>
</reference>
<dbReference type="Proteomes" id="UP001195483">
    <property type="component" value="Unassembled WGS sequence"/>
</dbReference>
<dbReference type="InterPro" id="IPR049419">
    <property type="entry name" value="Reelin_subrepeat-B"/>
</dbReference>
<dbReference type="PROSITE" id="PS50026">
    <property type="entry name" value="EGF_3"/>
    <property type="match status" value="1"/>
</dbReference>
<comment type="similarity">
    <text evidence="14">Belongs to the reelin family.</text>
</comment>
<dbReference type="CDD" id="cd08526">
    <property type="entry name" value="Reelin_subrepeat_2"/>
    <property type="match status" value="1"/>
</dbReference>
<dbReference type="FunFam" id="2.60.120.260:FF:000003">
    <property type="entry name" value="Reelin"/>
    <property type="match status" value="4"/>
</dbReference>
<feature type="disulfide bond" evidence="18">
    <location>
        <begin position="2262"/>
        <end position="2271"/>
    </location>
</feature>
<evidence type="ECO:0000256" key="18">
    <source>
        <dbReference type="PROSITE-ProRule" id="PRU00076"/>
    </source>
</evidence>
<evidence type="ECO:0000256" key="17">
    <source>
        <dbReference type="ARBA" id="ARBA00046064"/>
    </source>
</evidence>
<comment type="function">
    <text evidence="17">Extracellular matrix serine protease secreted by pioneer neurons that plays a role in layering of neurons in the cerebral cortex and cerebellum by coordinating cell positioning during neurodevelopment. Regulates microtubule function in neurons and neuronal migration. Binding to the extracellular domains of lipoprotein receptors VLDLR and LRP8/APOER2 induces tyrosine phosphorylation of DAB1 and modulation of TAU phosphorylation. Affects migration of sympathetic preganglionic neurons in the spinal cord, where it seems to act as a barrier to neuronal migration. Enzymatic activity is important for the modulation of cell adhesion.</text>
</comment>
<accession>A0AAE0RSU1</accession>
<comment type="caution">
    <text evidence="22">The sequence shown here is derived from an EMBL/GenBank/DDBJ whole genome shotgun (WGS) entry which is preliminary data.</text>
</comment>
<organism evidence="22 23">
    <name type="scientific">Potamilus streckersoni</name>
    <dbReference type="NCBI Taxonomy" id="2493646"/>
    <lineage>
        <taxon>Eukaryota</taxon>
        <taxon>Metazoa</taxon>
        <taxon>Spiralia</taxon>
        <taxon>Lophotrochozoa</taxon>
        <taxon>Mollusca</taxon>
        <taxon>Bivalvia</taxon>
        <taxon>Autobranchia</taxon>
        <taxon>Heteroconchia</taxon>
        <taxon>Palaeoheterodonta</taxon>
        <taxon>Unionida</taxon>
        <taxon>Unionoidea</taxon>
        <taxon>Unionidae</taxon>
        <taxon>Ambleminae</taxon>
        <taxon>Lampsilini</taxon>
        <taxon>Potamilus</taxon>
    </lineage>
</organism>
<keyword evidence="7" id="KW-0378">Hydrolase</keyword>
<evidence type="ECO:0000256" key="3">
    <source>
        <dbReference type="ARBA" id="ARBA00022525"/>
    </source>
</evidence>
<evidence type="ECO:0000259" key="20">
    <source>
        <dbReference type="PROSITE" id="PS50026"/>
    </source>
</evidence>
<evidence type="ECO:0000256" key="1">
    <source>
        <dbReference type="ARBA" id="ARBA00004498"/>
    </source>
</evidence>
<keyword evidence="13" id="KW-0325">Glycoprotein</keyword>
<dbReference type="GO" id="GO:0006508">
    <property type="term" value="P:proteolysis"/>
    <property type="evidence" value="ECO:0007669"/>
    <property type="project" value="UniProtKB-KW"/>
</dbReference>
<keyword evidence="19" id="KW-0732">Signal</keyword>
<dbReference type="InterPro" id="IPR041161">
    <property type="entry name" value="EGF_Tenascin"/>
</dbReference>
<evidence type="ECO:0000259" key="21">
    <source>
        <dbReference type="PROSITE" id="PS51019"/>
    </source>
</evidence>
<dbReference type="Pfam" id="PF18720">
    <property type="entry name" value="EGF_Tenascin"/>
    <property type="match status" value="1"/>
</dbReference>
<dbReference type="InterPro" id="IPR002861">
    <property type="entry name" value="Reeler_dom"/>
</dbReference>
<keyword evidence="18" id="KW-0245">EGF-like domain</keyword>
<keyword evidence="2" id="KW-0217">Developmental protein</keyword>
<evidence type="ECO:0000256" key="5">
    <source>
        <dbReference type="ARBA" id="ARBA00022670"/>
    </source>
</evidence>
<evidence type="ECO:0000256" key="2">
    <source>
        <dbReference type="ARBA" id="ARBA00022473"/>
    </source>
</evidence>
<evidence type="ECO:0000256" key="7">
    <source>
        <dbReference type="ARBA" id="ARBA00022801"/>
    </source>
</evidence>
<evidence type="ECO:0000256" key="19">
    <source>
        <dbReference type="SAM" id="SignalP"/>
    </source>
</evidence>
<keyword evidence="8" id="KW-0720">Serine protease</keyword>
<evidence type="ECO:0000256" key="14">
    <source>
        <dbReference type="ARBA" id="ARBA00023773"/>
    </source>
</evidence>
<dbReference type="SUPFAM" id="SSF50939">
    <property type="entry name" value="Sialidases"/>
    <property type="match status" value="2"/>
</dbReference>
<evidence type="ECO:0000256" key="15">
    <source>
        <dbReference type="ARBA" id="ARBA00023900"/>
    </source>
</evidence>
<evidence type="ECO:0000256" key="16">
    <source>
        <dbReference type="ARBA" id="ARBA00044961"/>
    </source>
</evidence>
<keyword evidence="4" id="KW-0272">Extracellular matrix</keyword>
<feature type="chain" id="PRO_5041997544" description="Reelin" evidence="19">
    <location>
        <begin position="20"/>
        <end position="3569"/>
    </location>
</feature>
<dbReference type="GO" id="GO:0007155">
    <property type="term" value="P:cell adhesion"/>
    <property type="evidence" value="ECO:0007669"/>
    <property type="project" value="UniProtKB-KW"/>
</dbReference>
<dbReference type="GO" id="GO:0008236">
    <property type="term" value="F:serine-type peptidase activity"/>
    <property type="evidence" value="ECO:0007669"/>
    <property type="project" value="UniProtKB-KW"/>
</dbReference>
<dbReference type="InterPro" id="IPR042307">
    <property type="entry name" value="Reeler_sf"/>
</dbReference>
<evidence type="ECO:0000256" key="12">
    <source>
        <dbReference type="ARBA" id="ARBA00023157"/>
    </source>
</evidence>